<proteinExistence type="predicted"/>
<sequence length="143" mass="15886">MLLSVRLPPPGLPPEAQQLLLQAGKGLEPTVRVLVYCRQTGAPMLRRDWLLQEERRLYMHPRFRVPTWDSGDGWKLLFPTTTSDIAQAQLFTAVLRLHGGVPSAPLPTPTFAARTAAAGMAQQGTHVRQQQQSGGMTWRLPPQ</sequence>
<dbReference type="Proteomes" id="UP001205105">
    <property type="component" value="Unassembled WGS sequence"/>
</dbReference>
<organism evidence="1 2">
    <name type="scientific">Chlorella ohadii</name>
    <dbReference type="NCBI Taxonomy" id="2649997"/>
    <lineage>
        <taxon>Eukaryota</taxon>
        <taxon>Viridiplantae</taxon>
        <taxon>Chlorophyta</taxon>
        <taxon>core chlorophytes</taxon>
        <taxon>Trebouxiophyceae</taxon>
        <taxon>Chlorellales</taxon>
        <taxon>Chlorellaceae</taxon>
        <taxon>Chlorella clade</taxon>
        <taxon>Chlorella</taxon>
    </lineage>
</organism>
<accession>A0AAD5DZ55</accession>
<dbReference type="EMBL" id="JADXDR010000005">
    <property type="protein sequence ID" value="KAI7846282.1"/>
    <property type="molecule type" value="Genomic_DNA"/>
</dbReference>
<gene>
    <name evidence="1" type="ORF">COHA_000210</name>
</gene>
<keyword evidence="2" id="KW-1185">Reference proteome</keyword>
<name>A0AAD5DZ55_9CHLO</name>
<evidence type="ECO:0000313" key="2">
    <source>
        <dbReference type="Proteomes" id="UP001205105"/>
    </source>
</evidence>
<evidence type="ECO:0000313" key="1">
    <source>
        <dbReference type="EMBL" id="KAI7846282.1"/>
    </source>
</evidence>
<comment type="caution">
    <text evidence="1">The sequence shown here is derived from an EMBL/GenBank/DDBJ whole genome shotgun (WGS) entry which is preliminary data.</text>
</comment>
<protein>
    <submittedName>
        <fullName evidence="1">Uncharacterized protein</fullName>
    </submittedName>
</protein>
<dbReference type="AlphaFoldDB" id="A0AAD5DZ55"/>
<reference evidence="1" key="1">
    <citation type="submission" date="2020-11" db="EMBL/GenBank/DDBJ databases">
        <title>Chlorella ohadii genome sequencing and assembly.</title>
        <authorList>
            <person name="Murik O."/>
            <person name="Treves H."/>
            <person name="Kedem I."/>
            <person name="Shotland Y."/>
            <person name="Kaplan A."/>
        </authorList>
    </citation>
    <scope>NUCLEOTIDE SEQUENCE</scope>
    <source>
        <strain evidence="1">1</strain>
    </source>
</reference>